<feature type="domain" description="Disease resistance protein At4g27190-like leucine-rich repeats" evidence="2">
    <location>
        <begin position="116"/>
        <end position="217"/>
    </location>
</feature>
<dbReference type="Proteomes" id="UP000813462">
    <property type="component" value="Unassembled WGS sequence"/>
</dbReference>
<dbReference type="SUPFAM" id="SSF52047">
    <property type="entry name" value="RNI-like"/>
    <property type="match status" value="1"/>
</dbReference>
<proteinExistence type="predicted"/>
<evidence type="ECO:0000259" key="2">
    <source>
        <dbReference type="Pfam" id="PF23247"/>
    </source>
</evidence>
<dbReference type="InterPro" id="IPR050905">
    <property type="entry name" value="Plant_NBS-LRR"/>
</dbReference>
<gene>
    <name evidence="3" type="ORF">FEM48_Zijuj03G0021500</name>
</gene>
<dbReference type="EMBL" id="JAEACU010000003">
    <property type="protein sequence ID" value="KAH7536768.1"/>
    <property type="molecule type" value="Genomic_DNA"/>
</dbReference>
<dbReference type="AlphaFoldDB" id="A0A978VMJ3"/>
<dbReference type="PANTHER" id="PTHR33463:SF136">
    <property type="entry name" value="NB-ARC DOMAIN-CONTAINING PROTEIN"/>
    <property type="match status" value="1"/>
</dbReference>
<sequence length="293" mass="34190">MIIPYRLRINNCPKLEIEDSIWKLPQLQRLILKRINVAQKAMWNCQYEIDHEGLNEDDQEHAGIFPCLKFLILVELTDRLMDTREKNYHSAGRAFQNLKYLFVFQGQTLKNLVPAFQALRFLVVSKCHGMEYLLTPSTAKSLTQLRTMVIEKCERMIQIIADYNRSQTEEGTEIVFDRLEELALVNLQNLRNFYSGNCVMRFPNLKRLIFEYCPQIVSFCEGNISTPKLKKLILYIDADGDGDIVYDNVMEFDFDKDGVLLFDDCEFSSFPMQQLEEGDINAATRKLWLNNQG</sequence>
<name>A0A978VMJ3_ZIZJJ</name>
<dbReference type="PANTHER" id="PTHR33463">
    <property type="entry name" value="NB-ARC DOMAIN-CONTAINING PROTEIN-RELATED"/>
    <property type="match status" value="1"/>
</dbReference>
<evidence type="ECO:0000256" key="1">
    <source>
        <dbReference type="ARBA" id="ARBA00022821"/>
    </source>
</evidence>
<accession>A0A978VMJ3</accession>
<reference evidence="3" key="1">
    <citation type="journal article" date="2021" name="Front. Plant Sci.">
        <title>Chromosome-Scale Genome Assembly for Chinese Sour Jujube and Insights Into Its Genome Evolution and Domestication Signature.</title>
        <authorList>
            <person name="Shen L.-Y."/>
            <person name="Luo H."/>
            <person name="Wang X.-L."/>
            <person name="Wang X.-M."/>
            <person name="Qiu X.-J."/>
            <person name="Liu H."/>
            <person name="Zhou S.-S."/>
            <person name="Jia K.-H."/>
            <person name="Nie S."/>
            <person name="Bao Y.-T."/>
            <person name="Zhang R.-G."/>
            <person name="Yun Q.-Z."/>
            <person name="Chai Y.-H."/>
            <person name="Lu J.-Y."/>
            <person name="Li Y."/>
            <person name="Zhao S.-W."/>
            <person name="Mao J.-F."/>
            <person name="Jia S.-G."/>
            <person name="Mao Y.-M."/>
        </authorList>
    </citation>
    <scope>NUCLEOTIDE SEQUENCE</scope>
    <source>
        <strain evidence="3">AT0</strain>
        <tissue evidence="3">Leaf</tissue>
    </source>
</reference>
<protein>
    <recommendedName>
        <fullName evidence="2">Disease resistance protein At4g27190-like leucine-rich repeats domain-containing protein</fullName>
    </recommendedName>
</protein>
<dbReference type="Gene3D" id="3.80.10.10">
    <property type="entry name" value="Ribonuclease Inhibitor"/>
    <property type="match status" value="1"/>
</dbReference>
<organism evidence="3 4">
    <name type="scientific">Ziziphus jujuba var. spinosa</name>
    <dbReference type="NCBI Taxonomy" id="714518"/>
    <lineage>
        <taxon>Eukaryota</taxon>
        <taxon>Viridiplantae</taxon>
        <taxon>Streptophyta</taxon>
        <taxon>Embryophyta</taxon>
        <taxon>Tracheophyta</taxon>
        <taxon>Spermatophyta</taxon>
        <taxon>Magnoliopsida</taxon>
        <taxon>eudicotyledons</taxon>
        <taxon>Gunneridae</taxon>
        <taxon>Pentapetalae</taxon>
        <taxon>rosids</taxon>
        <taxon>fabids</taxon>
        <taxon>Rosales</taxon>
        <taxon>Rhamnaceae</taxon>
        <taxon>Paliureae</taxon>
        <taxon>Ziziphus</taxon>
    </lineage>
</organism>
<comment type="caution">
    <text evidence="3">The sequence shown here is derived from an EMBL/GenBank/DDBJ whole genome shotgun (WGS) entry which is preliminary data.</text>
</comment>
<evidence type="ECO:0000313" key="3">
    <source>
        <dbReference type="EMBL" id="KAH7536768.1"/>
    </source>
</evidence>
<keyword evidence="1" id="KW-0611">Plant defense</keyword>
<dbReference type="InterPro" id="IPR032675">
    <property type="entry name" value="LRR_dom_sf"/>
</dbReference>
<dbReference type="InterPro" id="IPR057135">
    <property type="entry name" value="At4g27190-like_LRR"/>
</dbReference>
<dbReference type="Pfam" id="PF23247">
    <property type="entry name" value="LRR_RPS2"/>
    <property type="match status" value="1"/>
</dbReference>
<evidence type="ECO:0000313" key="4">
    <source>
        <dbReference type="Proteomes" id="UP000813462"/>
    </source>
</evidence>